<evidence type="ECO:0000313" key="5">
    <source>
        <dbReference type="Proteomes" id="UP000320806"/>
    </source>
</evidence>
<evidence type="ECO:0008006" key="6">
    <source>
        <dbReference type="Google" id="ProtNLM"/>
    </source>
</evidence>
<dbReference type="Pfam" id="PF08338">
    <property type="entry name" value="DUF1731"/>
    <property type="match status" value="1"/>
</dbReference>
<feature type="domain" description="NAD-dependent epimerase/dehydratase" evidence="2">
    <location>
        <begin position="159"/>
        <end position="366"/>
    </location>
</feature>
<dbReference type="EMBL" id="VFMO01000001">
    <property type="protein sequence ID" value="TQJ12787.1"/>
    <property type="molecule type" value="Genomic_DNA"/>
</dbReference>
<proteinExistence type="inferred from homology"/>
<reference evidence="4 5" key="1">
    <citation type="submission" date="2019-06" db="EMBL/GenBank/DDBJ databases">
        <title>Sequencing the genomes of 1000 actinobacteria strains.</title>
        <authorList>
            <person name="Klenk H.-P."/>
        </authorList>
    </citation>
    <scope>NUCLEOTIDE SEQUENCE [LARGE SCALE GENOMIC DNA]</scope>
    <source>
        <strain evidence="4 5">DSM 19828</strain>
    </source>
</reference>
<dbReference type="InterPro" id="IPR036291">
    <property type="entry name" value="NAD(P)-bd_dom_sf"/>
</dbReference>
<dbReference type="Gene3D" id="3.40.50.720">
    <property type="entry name" value="NAD(P)-binding Rossmann-like Domain"/>
    <property type="match status" value="1"/>
</dbReference>
<dbReference type="PANTHER" id="PTHR11092:SF0">
    <property type="entry name" value="EPIMERASE FAMILY PROTEIN SDR39U1"/>
    <property type="match status" value="1"/>
</dbReference>
<feature type="domain" description="DUF1731" evidence="3">
    <location>
        <begin position="404"/>
        <end position="451"/>
    </location>
</feature>
<dbReference type="Pfam" id="PF01370">
    <property type="entry name" value="Epimerase"/>
    <property type="match status" value="1"/>
</dbReference>
<evidence type="ECO:0000313" key="4">
    <source>
        <dbReference type="EMBL" id="TQJ12787.1"/>
    </source>
</evidence>
<dbReference type="NCBIfam" id="TIGR01777">
    <property type="entry name" value="yfcH"/>
    <property type="match status" value="1"/>
</dbReference>
<dbReference type="InterPro" id="IPR010099">
    <property type="entry name" value="SDR39U1"/>
</dbReference>
<dbReference type="Gene3D" id="3.30.530.20">
    <property type="match status" value="1"/>
</dbReference>
<accession>A0A542EBS9</accession>
<sequence>MLTRTHAFTVPVPHSRQEVWDWFARPGAFHRLAAPWTPLQPLEEARSLADGRAVLQAKVATASVPRGRWVAQHQPDEYIDGSQFGDHCVSQPFSAITGWKHLHRFEGDDASCRLIDQVTTRVPKSVLTPMFRYRGRQVTDDLNAHAAAARQWDAKPSTIAITGARGLVGTALTAFLSTGGHRVIHLVRGEPDPDAIHQQRHWDLETPDPAILDGVDAVVHLAGETIAGRFTAEHMSKVHDSRVGPTHRLAEAIVQHGGPRVFASASAIGFYGSEHTDELLDESSPSGDDFLASVVREWEEATSPTSDAGVRTVLVRTGLVQSARGGLLAVLRPLYEAFLGGRLGDGQQWMSWIAIDDLIDVYHRAIFDDVLAGPVNAVAPQPLRNEEFSKVLASVISRPSSLAVPKVGPQLLLGQRGARELALASQRVVPAALIDAGHRFRHPGLREALQHELGRTD</sequence>
<organism evidence="4 5">
    <name type="scientific">Yimella lutea</name>
    <dbReference type="NCBI Taxonomy" id="587872"/>
    <lineage>
        <taxon>Bacteria</taxon>
        <taxon>Bacillati</taxon>
        <taxon>Actinomycetota</taxon>
        <taxon>Actinomycetes</taxon>
        <taxon>Micrococcales</taxon>
        <taxon>Dermacoccaceae</taxon>
        <taxon>Yimella</taxon>
    </lineage>
</organism>
<comment type="caution">
    <text evidence="4">The sequence shown here is derived from an EMBL/GenBank/DDBJ whole genome shotgun (WGS) entry which is preliminary data.</text>
</comment>
<gene>
    <name evidence="4" type="ORF">FB459_0152</name>
</gene>
<dbReference type="InterPro" id="IPR023393">
    <property type="entry name" value="START-like_dom_sf"/>
</dbReference>
<dbReference type="Proteomes" id="UP000320806">
    <property type="component" value="Unassembled WGS sequence"/>
</dbReference>
<evidence type="ECO:0000259" key="2">
    <source>
        <dbReference type="Pfam" id="PF01370"/>
    </source>
</evidence>
<dbReference type="SUPFAM" id="SSF51735">
    <property type="entry name" value="NAD(P)-binding Rossmann-fold domains"/>
    <property type="match status" value="1"/>
</dbReference>
<dbReference type="InterPro" id="IPR013549">
    <property type="entry name" value="DUF1731"/>
</dbReference>
<evidence type="ECO:0000259" key="3">
    <source>
        <dbReference type="Pfam" id="PF08338"/>
    </source>
</evidence>
<dbReference type="RefSeq" id="WP_141927105.1">
    <property type="nucleotide sequence ID" value="NZ_BAABCI010000004.1"/>
</dbReference>
<keyword evidence="5" id="KW-1185">Reference proteome</keyword>
<protein>
    <recommendedName>
        <fullName evidence="6">TIGR01777 family protein</fullName>
    </recommendedName>
</protein>
<name>A0A542EBS9_9MICO</name>
<dbReference type="PANTHER" id="PTHR11092">
    <property type="entry name" value="SUGAR NUCLEOTIDE EPIMERASE RELATED"/>
    <property type="match status" value="1"/>
</dbReference>
<dbReference type="InterPro" id="IPR001509">
    <property type="entry name" value="Epimerase_deHydtase"/>
</dbReference>
<evidence type="ECO:0000256" key="1">
    <source>
        <dbReference type="ARBA" id="ARBA00009353"/>
    </source>
</evidence>
<comment type="similarity">
    <text evidence="1">Belongs to the NAD(P)-dependent epimerase/dehydratase family. SDR39U1 subfamily.</text>
</comment>
<dbReference type="OrthoDB" id="9801773at2"/>
<dbReference type="SUPFAM" id="SSF55961">
    <property type="entry name" value="Bet v1-like"/>
    <property type="match status" value="1"/>
</dbReference>
<dbReference type="AlphaFoldDB" id="A0A542EBS9"/>